<dbReference type="Proteomes" id="UP000054279">
    <property type="component" value="Unassembled WGS sequence"/>
</dbReference>
<organism evidence="1 2">
    <name type="scientific">Sphaerobolus stellatus (strain SS14)</name>
    <dbReference type="NCBI Taxonomy" id="990650"/>
    <lineage>
        <taxon>Eukaryota</taxon>
        <taxon>Fungi</taxon>
        <taxon>Dikarya</taxon>
        <taxon>Basidiomycota</taxon>
        <taxon>Agaricomycotina</taxon>
        <taxon>Agaricomycetes</taxon>
        <taxon>Phallomycetidae</taxon>
        <taxon>Geastrales</taxon>
        <taxon>Sphaerobolaceae</taxon>
        <taxon>Sphaerobolus</taxon>
    </lineage>
</organism>
<evidence type="ECO:0000313" key="2">
    <source>
        <dbReference type="Proteomes" id="UP000054279"/>
    </source>
</evidence>
<dbReference type="AlphaFoldDB" id="A0A0C9W4I8"/>
<gene>
    <name evidence="1" type="ORF">M422DRAFT_248323</name>
</gene>
<accession>A0A0C9W4I8</accession>
<keyword evidence="2" id="KW-1185">Reference proteome</keyword>
<name>A0A0C9W4I8_SPHS4</name>
<dbReference type="HOGENOM" id="CLU_2924203_0_0_1"/>
<dbReference type="EMBL" id="KN837100">
    <property type="protein sequence ID" value="KIJ47760.1"/>
    <property type="molecule type" value="Genomic_DNA"/>
</dbReference>
<proteinExistence type="predicted"/>
<sequence length="61" mass="7013">MSVPPPPHIAPYLKKSSWRGIMPPRTGFSADQLGFIRVVDPELKKVLNRALINIQTPFWHY</sequence>
<reference evidence="1 2" key="1">
    <citation type="submission" date="2014-06" db="EMBL/GenBank/DDBJ databases">
        <title>Evolutionary Origins and Diversification of the Mycorrhizal Mutualists.</title>
        <authorList>
            <consortium name="DOE Joint Genome Institute"/>
            <consortium name="Mycorrhizal Genomics Consortium"/>
            <person name="Kohler A."/>
            <person name="Kuo A."/>
            <person name="Nagy L.G."/>
            <person name="Floudas D."/>
            <person name="Copeland A."/>
            <person name="Barry K.W."/>
            <person name="Cichocki N."/>
            <person name="Veneault-Fourrey C."/>
            <person name="LaButti K."/>
            <person name="Lindquist E.A."/>
            <person name="Lipzen A."/>
            <person name="Lundell T."/>
            <person name="Morin E."/>
            <person name="Murat C."/>
            <person name="Riley R."/>
            <person name="Ohm R."/>
            <person name="Sun H."/>
            <person name="Tunlid A."/>
            <person name="Henrissat B."/>
            <person name="Grigoriev I.V."/>
            <person name="Hibbett D.S."/>
            <person name="Martin F."/>
        </authorList>
    </citation>
    <scope>NUCLEOTIDE SEQUENCE [LARGE SCALE GENOMIC DNA]</scope>
    <source>
        <strain evidence="1 2">SS14</strain>
    </source>
</reference>
<evidence type="ECO:0000313" key="1">
    <source>
        <dbReference type="EMBL" id="KIJ47760.1"/>
    </source>
</evidence>
<protein>
    <submittedName>
        <fullName evidence="1">Uncharacterized protein</fullName>
    </submittedName>
</protein>